<dbReference type="InterPro" id="IPR006379">
    <property type="entry name" value="HAD-SF_hydro_IIB"/>
</dbReference>
<dbReference type="SUPFAM" id="SSF56784">
    <property type="entry name" value="HAD-like"/>
    <property type="match status" value="1"/>
</dbReference>
<dbReference type="GO" id="GO:0051479">
    <property type="term" value="P:mannosylglycerate biosynthetic process"/>
    <property type="evidence" value="ECO:0007669"/>
    <property type="project" value="InterPro"/>
</dbReference>
<dbReference type="GO" id="GO:0005829">
    <property type="term" value="C:cytosol"/>
    <property type="evidence" value="ECO:0007669"/>
    <property type="project" value="TreeGrafter"/>
</dbReference>
<comment type="caution">
    <text evidence="4">The sequence shown here is derived from an EMBL/GenBank/DDBJ whole genome shotgun (WGS) entry which is preliminary data.</text>
</comment>
<reference evidence="4" key="2">
    <citation type="submission" date="2023-08" db="EMBL/GenBank/DDBJ databases">
        <authorList>
            <person name="Luo J."/>
        </authorList>
    </citation>
    <scope>NUCLEOTIDE SEQUENCE</scope>
    <source>
        <strain evidence="4">DSM 25064</strain>
    </source>
</reference>
<evidence type="ECO:0000256" key="1">
    <source>
        <dbReference type="ARBA" id="ARBA00022723"/>
    </source>
</evidence>
<keyword evidence="3" id="KW-0460">Magnesium</keyword>
<reference evidence="4" key="1">
    <citation type="journal article" date="2010" name="Int. J. Syst. Evol. Microbiol.">
        <title>Porticoccus litoralis gen. nov., sp. nov., a gammaproteobacterium isolated from the Yellow Sea.</title>
        <authorList>
            <person name="Oh H.M."/>
            <person name="Kim H."/>
            <person name="Kim K.M."/>
            <person name="Min G.S."/>
            <person name="Cho J.C."/>
        </authorList>
    </citation>
    <scope>NUCLEOTIDE SEQUENCE</scope>
    <source>
        <strain evidence="4">DSM 25064</strain>
    </source>
</reference>
<evidence type="ECO:0000256" key="2">
    <source>
        <dbReference type="ARBA" id="ARBA00022801"/>
    </source>
</evidence>
<dbReference type="AlphaFoldDB" id="A0AAW8B1P1"/>
<protein>
    <submittedName>
        <fullName evidence="4">HAD-IIB family hydrolase</fullName>
    </submittedName>
</protein>
<organism evidence="4 5">
    <name type="scientific">Porticoccus litoralis</name>
    <dbReference type="NCBI Taxonomy" id="434086"/>
    <lineage>
        <taxon>Bacteria</taxon>
        <taxon>Pseudomonadati</taxon>
        <taxon>Pseudomonadota</taxon>
        <taxon>Gammaproteobacteria</taxon>
        <taxon>Cellvibrionales</taxon>
        <taxon>Porticoccaceae</taxon>
        <taxon>Porticoccus</taxon>
    </lineage>
</organism>
<dbReference type="SFLD" id="SFLDG01140">
    <property type="entry name" value="C2.B:_Phosphomannomutase_and_P"/>
    <property type="match status" value="1"/>
</dbReference>
<dbReference type="InterPro" id="IPR023214">
    <property type="entry name" value="HAD_sf"/>
</dbReference>
<dbReference type="EMBL" id="JAUUUU010000001">
    <property type="protein sequence ID" value="MDP1519684.1"/>
    <property type="molecule type" value="Genomic_DNA"/>
</dbReference>
<dbReference type="NCBIfam" id="TIGR01484">
    <property type="entry name" value="HAD-SF-IIB"/>
    <property type="match status" value="1"/>
</dbReference>
<sequence>MNSDKQLIVISDLDGTLLDHHSYQFDAAQPALALLADHQIPLILNSSKTAAEIIAIRKTLHNHQPFIAENGGGVYLPEGPDYRLIPMGKPRQDFLPLLAKLRQEMNLAFTGFSDMDIEQLQACTGLSEQACVRAQQRDFTEPLLWEDTETALQQFTEALGQHELQVVRGGRFVHVSGHTDKGKAIQWLRNYFLEQLGQPVEIIALGDSDNDLQMLAMAEHPFMIRSPVHSPPAAEIDQLKISERFGPAGWNECICNFFEEHRMI</sequence>
<proteinExistence type="predicted"/>
<dbReference type="InterPro" id="IPR006381">
    <property type="entry name" value="HAD-SF-IIB-MPGP"/>
</dbReference>
<name>A0AAW8B1P1_9GAMM</name>
<dbReference type="PANTHER" id="PTHR10000:SF8">
    <property type="entry name" value="HAD SUPERFAMILY HYDROLASE-LIKE, TYPE 3"/>
    <property type="match status" value="1"/>
</dbReference>
<dbReference type="GO" id="GO:0050531">
    <property type="term" value="F:mannosyl-3-phosphoglycerate phosphatase activity"/>
    <property type="evidence" value="ECO:0007669"/>
    <property type="project" value="InterPro"/>
</dbReference>
<evidence type="ECO:0000313" key="4">
    <source>
        <dbReference type="EMBL" id="MDP1519684.1"/>
    </source>
</evidence>
<dbReference type="PANTHER" id="PTHR10000">
    <property type="entry name" value="PHOSPHOSERINE PHOSPHATASE"/>
    <property type="match status" value="1"/>
</dbReference>
<dbReference type="GO" id="GO:0000287">
    <property type="term" value="F:magnesium ion binding"/>
    <property type="evidence" value="ECO:0007669"/>
    <property type="project" value="UniProtKB-ARBA"/>
</dbReference>
<dbReference type="SFLD" id="SFLDG01142">
    <property type="entry name" value="C2.B.2:_Mannosyl-3-phosphoglyc"/>
    <property type="match status" value="1"/>
</dbReference>
<dbReference type="RefSeq" id="WP_305169194.1">
    <property type="nucleotide sequence ID" value="NZ_JAUUUU010000001.1"/>
</dbReference>
<keyword evidence="1" id="KW-0479">Metal-binding</keyword>
<dbReference type="Pfam" id="PF08282">
    <property type="entry name" value="Hydrolase_3"/>
    <property type="match status" value="2"/>
</dbReference>
<evidence type="ECO:0000256" key="3">
    <source>
        <dbReference type="ARBA" id="ARBA00022842"/>
    </source>
</evidence>
<gene>
    <name evidence="4" type="ORF">Q8A57_01715</name>
</gene>
<dbReference type="SFLD" id="SFLDS00003">
    <property type="entry name" value="Haloacid_Dehalogenase"/>
    <property type="match status" value="1"/>
</dbReference>
<evidence type="ECO:0000313" key="5">
    <source>
        <dbReference type="Proteomes" id="UP001178354"/>
    </source>
</evidence>
<dbReference type="NCBIfam" id="TIGR01486">
    <property type="entry name" value="HAD-SF-IIB-MPGP"/>
    <property type="match status" value="1"/>
</dbReference>
<keyword evidence="2 4" id="KW-0378">Hydrolase</keyword>
<keyword evidence="5" id="KW-1185">Reference proteome</keyword>
<dbReference type="Gene3D" id="3.40.50.1000">
    <property type="entry name" value="HAD superfamily/HAD-like"/>
    <property type="match status" value="1"/>
</dbReference>
<accession>A0AAW8B1P1</accession>
<dbReference type="Proteomes" id="UP001178354">
    <property type="component" value="Unassembled WGS sequence"/>
</dbReference>
<dbReference type="InterPro" id="IPR036412">
    <property type="entry name" value="HAD-like_sf"/>
</dbReference>
<dbReference type="Gene3D" id="3.30.980.20">
    <property type="entry name" value="Putative mannosyl-3-phosphoglycerate phosphatase, domain 2"/>
    <property type="match status" value="1"/>
</dbReference>